<evidence type="ECO:0000313" key="9">
    <source>
        <dbReference type="Proteomes" id="UP000284842"/>
    </source>
</evidence>
<keyword evidence="2" id="KW-0812">Transmembrane</keyword>
<dbReference type="InParanoid" id="A0A409WD37"/>
<protein>
    <recommendedName>
        <fullName evidence="7">ER membrane protein complex subunit 7 beta-sandwich domain-containing protein</fullName>
    </recommendedName>
</protein>
<organism evidence="8 9">
    <name type="scientific">Panaeolus cyanescens</name>
    <dbReference type="NCBI Taxonomy" id="181874"/>
    <lineage>
        <taxon>Eukaryota</taxon>
        <taxon>Fungi</taxon>
        <taxon>Dikarya</taxon>
        <taxon>Basidiomycota</taxon>
        <taxon>Agaricomycotina</taxon>
        <taxon>Agaricomycetes</taxon>
        <taxon>Agaricomycetidae</taxon>
        <taxon>Agaricales</taxon>
        <taxon>Agaricineae</taxon>
        <taxon>Galeropsidaceae</taxon>
        <taxon>Panaeolus</taxon>
    </lineage>
</organism>
<keyword evidence="9" id="KW-1185">Reference proteome</keyword>
<evidence type="ECO:0000256" key="4">
    <source>
        <dbReference type="ARBA" id="ARBA00022989"/>
    </source>
</evidence>
<evidence type="ECO:0000256" key="3">
    <source>
        <dbReference type="ARBA" id="ARBA00022729"/>
    </source>
</evidence>
<dbReference type="PANTHER" id="PTHR13605:SF4">
    <property type="entry name" value="ER MEMBRANE PROTEIN COMPLEX SUBUNIT 7"/>
    <property type="match status" value="1"/>
</dbReference>
<sequence length="251" mass="27258">MFDSELGQSKASLDNGFITGSIKQDGSFQLSSVPDGTYILSIISHDYIFDQVLITVNDTSTIPDVRPYIPGTPTKPPSSVNLFYPVVFIPRGKNNYYVPLEKFNLATMLSNPMMLLMIGGAGMMLGMPYLIKNLDPEALEELKEQQGKMSGIQQAFQSGDIKSGLSAIMAAADDTNQTPSSRAATPGKGKGAADKEVLQQDVTMGRMMENGVKNGALIMDSLDYEHAIIPTKTNIFFNCGSRSFLNFEACN</sequence>
<comment type="subcellular location">
    <subcellularLocation>
        <location evidence="1">Membrane</location>
        <topology evidence="1">Single-pass membrane protein</topology>
    </subcellularLocation>
</comment>
<comment type="caution">
    <text evidence="8">The sequence shown here is derived from an EMBL/GenBank/DDBJ whole genome shotgun (WGS) entry which is preliminary data.</text>
</comment>
<feature type="domain" description="ER membrane protein complex subunit 7 beta-sandwich" evidence="7">
    <location>
        <begin position="9"/>
        <end position="116"/>
    </location>
</feature>
<dbReference type="AlphaFoldDB" id="A0A409WD37"/>
<dbReference type="EMBL" id="NHTK01005575">
    <property type="protein sequence ID" value="PPQ76413.1"/>
    <property type="molecule type" value="Genomic_DNA"/>
</dbReference>
<evidence type="ECO:0000256" key="6">
    <source>
        <dbReference type="SAM" id="MobiDB-lite"/>
    </source>
</evidence>
<dbReference type="Proteomes" id="UP000284842">
    <property type="component" value="Unassembled WGS sequence"/>
</dbReference>
<dbReference type="GO" id="GO:0072546">
    <property type="term" value="C:EMC complex"/>
    <property type="evidence" value="ECO:0007669"/>
    <property type="project" value="TreeGrafter"/>
</dbReference>
<evidence type="ECO:0000256" key="2">
    <source>
        <dbReference type="ARBA" id="ARBA00022692"/>
    </source>
</evidence>
<evidence type="ECO:0000259" key="7">
    <source>
        <dbReference type="Pfam" id="PF09430"/>
    </source>
</evidence>
<evidence type="ECO:0000313" key="8">
    <source>
        <dbReference type="EMBL" id="PPQ76413.1"/>
    </source>
</evidence>
<reference evidence="8 9" key="1">
    <citation type="journal article" date="2018" name="Evol. Lett.">
        <title>Horizontal gene cluster transfer increased hallucinogenic mushroom diversity.</title>
        <authorList>
            <person name="Reynolds H.T."/>
            <person name="Vijayakumar V."/>
            <person name="Gluck-Thaler E."/>
            <person name="Korotkin H.B."/>
            <person name="Matheny P.B."/>
            <person name="Slot J.C."/>
        </authorList>
    </citation>
    <scope>NUCLEOTIDE SEQUENCE [LARGE SCALE GENOMIC DNA]</scope>
    <source>
        <strain evidence="8 9">2629</strain>
    </source>
</reference>
<keyword evidence="5" id="KW-0472">Membrane</keyword>
<dbReference type="InterPro" id="IPR039163">
    <property type="entry name" value="EMC7"/>
</dbReference>
<evidence type="ECO:0000256" key="5">
    <source>
        <dbReference type="ARBA" id="ARBA00023136"/>
    </source>
</evidence>
<dbReference type="InterPro" id="IPR019008">
    <property type="entry name" value="Beta_sandwich_EMC7"/>
</dbReference>
<name>A0A409WD37_9AGAR</name>
<feature type="compositionally biased region" description="Polar residues" evidence="6">
    <location>
        <begin position="174"/>
        <end position="183"/>
    </location>
</feature>
<keyword evidence="4" id="KW-1133">Transmembrane helix</keyword>
<dbReference type="STRING" id="181874.A0A409WD37"/>
<feature type="region of interest" description="Disordered" evidence="6">
    <location>
        <begin position="174"/>
        <end position="195"/>
    </location>
</feature>
<proteinExistence type="predicted"/>
<dbReference type="Pfam" id="PF09430">
    <property type="entry name" value="EMC7_beta-sandw"/>
    <property type="match status" value="1"/>
</dbReference>
<accession>A0A409WD37</accession>
<gene>
    <name evidence="8" type="ORF">CVT24_012630</name>
</gene>
<dbReference type="OrthoDB" id="27095at2759"/>
<keyword evidence="3" id="KW-0732">Signal</keyword>
<dbReference type="PANTHER" id="PTHR13605">
    <property type="entry name" value="ER MEMBRANE PROTEIN COMPLEX SUBUNIT 7"/>
    <property type="match status" value="1"/>
</dbReference>
<evidence type="ECO:0000256" key="1">
    <source>
        <dbReference type="ARBA" id="ARBA00004167"/>
    </source>
</evidence>